<dbReference type="GO" id="GO:0015288">
    <property type="term" value="F:porin activity"/>
    <property type="evidence" value="ECO:0007669"/>
    <property type="project" value="TreeGrafter"/>
</dbReference>
<evidence type="ECO:0000256" key="2">
    <source>
        <dbReference type="ARBA" id="ARBA00007613"/>
    </source>
</evidence>
<keyword evidence="6" id="KW-0472">Membrane</keyword>
<dbReference type="PANTHER" id="PTHR30026">
    <property type="entry name" value="OUTER MEMBRANE PROTEIN TOLC"/>
    <property type="match status" value="1"/>
</dbReference>
<name>H8GR48_METAL</name>
<protein>
    <submittedName>
        <fullName evidence="9">Type I secretion outer membrane protein, TolC family</fullName>
    </submittedName>
</protein>
<dbReference type="InterPro" id="IPR051906">
    <property type="entry name" value="TolC-like"/>
</dbReference>
<comment type="similarity">
    <text evidence="2">Belongs to the outer membrane factor (OMF) (TC 1.B.17) family.</text>
</comment>
<dbReference type="Gene3D" id="1.20.1600.10">
    <property type="entry name" value="Outer membrane efflux proteins (OEP)"/>
    <property type="match status" value="1"/>
</dbReference>
<evidence type="ECO:0000256" key="6">
    <source>
        <dbReference type="ARBA" id="ARBA00023136"/>
    </source>
</evidence>
<dbReference type="GO" id="GO:0015562">
    <property type="term" value="F:efflux transmembrane transporter activity"/>
    <property type="evidence" value="ECO:0007669"/>
    <property type="project" value="InterPro"/>
</dbReference>
<evidence type="ECO:0000256" key="5">
    <source>
        <dbReference type="ARBA" id="ARBA00022692"/>
    </source>
</evidence>
<dbReference type="STRING" id="686340.Metal_2121"/>
<proteinExistence type="inferred from homology"/>
<keyword evidence="7" id="KW-0998">Cell outer membrane</keyword>
<comment type="subcellular location">
    <subcellularLocation>
        <location evidence="1">Cell outer membrane</location>
    </subcellularLocation>
</comment>
<gene>
    <name evidence="9" type="ORF">Metal_2121</name>
</gene>
<keyword evidence="3" id="KW-0813">Transport</keyword>
<dbReference type="GO" id="GO:1990281">
    <property type="term" value="C:efflux pump complex"/>
    <property type="evidence" value="ECO:0007669"/>
    <property type="project" value="TreeGrafter"/>
</dbReference>
<evidence type="ECO:0000256" key="8">
    <source>
        <dbReference type="SAM" id="Coils"/>
    </source>
</evidence>
<evidence type="ECO:0000256" key="7">
    <source>
        <dbReference type="ARBA" id="ARBA00023237"/>
    </source>
</evidence>
<sequence>METFVLPFRTAAINFVYPLVVLTALCGGHSAGAQSLSEIADLALQNDPNLKKAEAERSAREEFRTQSLARFFPSASAVGGSSLEFLHNKKAKGFTGFGNGDFRGPQVDQEYWSHTFDLNVTQPVFHWDHWVQLSQSENVIAQAEANYRAELQNLLTKTTQAYFDVLSARDNLEFAMAEKEAIARQLEQAKQRFEVGIAAITDVNEAQAAFDQALTGEIEAANQLDNQNEALKEIVGERELVLDLLGERLPLKKPEPADISKWSETAELNNFEVIAAYNEAESARKSIEIQRSGHLPQLDIVGAYSVSDVNSSFGFRGDTQNIGLRLNVPLFEGGAVNSKTRQAQFEFEAAKESLSAVRRSITRQVKDAYRGVITNISRVEALKTAVMSSETSLEASEAGLAVGTRTMVDVLNVQRDLYKAKRDYARARYDYLINSIKLKQLASNLTADDLDRISSLLLPGEKAVDKTRP</sequence>
<dbReference type="eggNOG" id="COG1538">
    <property type="taxonomic scope" value="Bacteria"/>
</dbReference>
<dbReference type="GO" id="GO:0009279">
    <property type="term" value="C:cell outer membrane"/>
    <property type="evidence" value="ECO:0007669"/>
    <property type="project" value="UniProtKB-SubCell"/>
</dbReference>
<dbReference type="EMBL" id="CM001475">
    <property type="protein sequence ID" value="EIC29875.1"/>
    <property type="molecule type" value="Genomic_DNA"/>
</dbReference>
<evidence type="ECO:0000256" key="3">
    <source>
        <dbReference type="ARBA" id="ARBA00022448"/>
    </source>
</evidence>
<evidence type="ECO:0000313" key="9">
    <source>
        <dbReference type="EMBL" id="EIC29875.1"/>
    </source>
</evidence>
<organism evidence="9 10">
    <name type="scientific">Methylomicrobium album BG8</name>
    <dbReference type="NCBI Taxonomy" id="686340"/>
    <lineage>
        <taxon>Bacteria</taxon>
        <taxon>Pseudomonadati</taxon>
        <taxon>Pseudomonadota</taxon>
        <taxon>Gammaproteobacteria</taxon>
        <taxon>Methylococcales</taxon>
        <taxon>Methylococcaceae</taxon>
        <taxon>Methylomicrobium</taxon>
    </lineage>
</organism>
<dbReference type="InterPro" id="IPR003423">
    <property type="entry name" value="OMP_efflux"/>
</dbReference>
<keyword evidence="8" id="KW-0175">Coiled coil</keyword>
<accession>H8GR48</accession>
<dbReference type="NCBIfam" id="TIGR01844">
    <property type="entry name" value="type_I_sec_TolC"/>
    <property type="match status" value="1"/>
</dbReference>
<dbReference type="SUPFAM" id="SSF56954">
    <property type="entry name" value="Outer membrane efflux proteins (OEP)"/>
    <property type="match status" value="1"/>
</dbReference>
<keyword evidence="5" id="KW-0812">Transmembrane</keyword>
<dbReference type="InterPro" id="IPR010130">
    <property type="entry name" value="T1SS_OMP_TolC"/>
</dbReference>
<dbReference type="PANTHER" id="PTHR30026:SF20">
    <property type="entry name" value="OUTER MEMBRANE PROTEIN TOLC"/>
    <property type="match status" value="1"/>
</dbReference>
<dbReference type="Pfam" id="PF02321">
    <property type="entry name" value="OEP"/>
    <property type="match status" value="2"/>
</dbReference>
<dbReference type="HOGENOM" id="CLU_012817_0_2_6"/>
<dbReference type="AlphaFoldDB" id="H8GR48"/>
<feature type="coiled-coil region" evidence="8">
    <location>
        <begin position="133"/>
        <end position="192"/>
    </location>
</feature>
<evidence type="ECO:0000256" key="1">
    <source>
        <dbReference type="ARBA" id="ARBA00004442"/>
    </source>
</evidence>
<evidence type="ECO:0000313" key="10">
    <source>
        <dbReference type="Proteomes" id="UP000005090"/>
    </source>
</evidence>
<evidence type="ECO:0000256" key="4">
    <source>
        <dbReference type="ARBA" id="ARBA00022452"/>
    </source>
</evidence>
<keyword evidence="10" id="KW-1185">Reference proteome</keyword>
<keyword evidence="4" id="KW-1134">Transmembrane beta strand</keyword>
<reference evidence="9 10" key="1">
    <citation type="journal article" date="2013" name="Genome Announc.">
        <title>Genome Sequence of the Obligate Gammaproteobacterial Methanotroph Methylomicrobium album Strain BG8.</title>
        <authorList>
            <person name="Kits K.D."/>
            <person name="Kalyuzhnaya M.G."/>
            <person name="Klotz M.G."/>
            <person name="Jetten M.S."/>
            <person name="Op den Camp H.J."/>
            <person name="Vuilleumier S."/>
            <person name="Bringel F."/>
            <person name="Dispirito A.A."/>
            <person name="Murrell J.C."/>
            <person name="Bruce D."/>
            <person name="Cheng J.F."/>
            <person name="Copeland A."/>
            <person name="Goodwin L."/>
            <person name="Hauser L."/>
            <person name="Lajus A."/>
            <person name="Land M.L."/>
            <person name="Lapidus A."/>
            <person name="Lucas S."/>
            <person name="Medigue C."/>
            <person name="Pitluck S."/>
            <person name="Woyke T."/>
            <person name="Zeytun A."/>
            <person name="Stein L.Y."/>
        </authorList>
    </citation>
    <scope>NUCLEOTIDE SEQUENCE [LARGE SCALE GENOMIC DNA]</scope>
    <source>
        <strain evidence="9 10">BG8</strain>
    </source>
</reference>
<dbReference type="Proteomes" id="UP000005090">
    <property type="component" value="Chromosome"/>
</dbReference>
<dbReference type="RefSeq" id="WP_005372091.1">
    <property type="nucleotide sequence ID" value="NZ_CM001475.1"/>
</dbReference>